<accession>A0A212T6W8</accession>
<dbReference type="InterPro" id="IPR025345">
    <property type="entry name" value="DUF4249"/>
</dbReference>
<evidence type="ECO:0000313" key="3">
    <source>
        <dbReference type="Proteomes" id="UP000198131"/>
    </source>
</evidence>
<dbReference type="EMBL" id="FYEW01000001">
    <property type="protein sequence ID" value="SNC61610.1"/>
    <property type="molecule type" value="Genomic_DNA"/>
</dbReference>
<sequence>MHSLTKHCLILSLLWLLSSCITPFEPEVKEAKQSYLVVDGFINSNGITTIALSRTLALKAPAANPEAKATLFIEQEAGPRYALRETKTGTYTSQPLTLSPTARYRLAIRTSTGQDYASGFIAAQFTPAIDSISWRASDKGLQLYMNTHDDNSRARHFRWEYEETWEFTSVEFSMLVYTPAMLDLRKDDIYHCWRSENSTAIRVSNTVSLNQNIISQFPLSLLPPNSQKLRYKYSILVRQYALTPEEFAYWDLLRKNTETLGTLFDPLPSQLTGNVQNVTDSQDLALGFVGVHSETSQRIFIERGQLPRVWRPLTGYEDCTRIDTLTRGTPGFGLPGKPVAFFNTPLYTPINEIYKGTGVFFGYTYSTTDCVDCRKRGTSVRPSYWQ</sequence>
<name>A0A212T6W8_9BACT</name>
<gene>
    <name evidence="2" type="ORF">SAMN06265337_0503</name>
</gene>
<feature type="chain" id="PRO_5012645868" description="DUF4249 domain-containing protein" evidence="1">
    <location>
        <begin position="24"/>
        <end position="386"/>
    </location>
</feature>
<dbReference type="Pfam" id="PF14054">
    <property type="entry name" value="DUF4249"/>
    <property type="match status" value="1"/>
</dbReference>
<evidence type="ECO:0000313" key="2">
    <source>
        <dbReference type="EMBL" id="SNC61610.1"/>
    </source>
</evidence>
<dbReference type="OrthoDB" id="1062680at2"/>
<dbReference type="Proteomes" id="UP000198131">
    <property type="component" value="Unassembled WGS sequence"/>
</dbReference>
<evidence type="ECO:0008006" key="4">
    <source>
        <dbReference type="Google" id="ProtNLM"/>
    </source>
</evidence>
<dbReference type="AlphaFoldDB" id="A0A212T6W8"/>
<reference evidence="3" key="1">
    <citation type="submission" date="2017-06" db="EMBL/GenBank/DDBJ databases">
        <authorList>
            <person name="Varghese N."/>
            <person name="Submissions S."/>
        </authorList>
    </citation>
    <scope>NUCLEOTIDE SEQUENCE [LARGE SCALE GENOMIC DNA]</scope>
    <source>
        <strain evidence="3">DSM 11116</strain>
    </source>
</reference>
<keyword evidence="3" id="KW-1185">Reference proteome</keyword>
<keyword evidence="1" id="KW-0732">Signal</keyword>
<proteinExistence type="predicted"/>
<dbReference type="PROSITE" id="PS51257">
    <property type="entry name" value="PROKAR_LIPOPROTEIN"/>
    <property type="match status" value="1"/>
</dbReference>
<dbReference type="RefSeq" id="WP_088841839.1">
    <property type="nucleotide sequence ID" value="NZ_FYEW01000001.1"/>
</dbReference>
<evidence type="ECO:0000256" key="1">
    <source>
        <dbReference type="SAM" id="SignalP"/>
    </source>
</evidence>
<feature type="signal peptide" evidence="1">
    <location>
        <begin position="1"/>
        <end position="23"/>
    </location>
</feature>
<organism evidence="2 3">
    <name type="scientific">Hymenobacter gelipurpurascens</name>
    <dbReference type="NCBI Taxonomy" id="89968"/>
    <lineage>
        <taxon>Bacteria</taxon>
        <taxon>Pseudomonadati</taxon>
        <taxon>Bacteroidota</taxon>
        <taxon>Cytophagia</taxon>
        <taxon>Cytophagales</taxon>
        <taxon>Hymenobacteraceae</taxon>
        <taxon>Hymenobacter</taxon>
    </lineage>
</organism>
<protein>
    <recommendedName>
        <fullName evidence="4">DUF4249 domain-containing protein</fullName>
    </recommendedName>
</protein>